<dbReference type="InterPro" id="IPR042201">
    <property type="entry name" value="FH2_Formin_sf"/>
</dbReference>
<dbReference type="SMART" id="SM00498">
    <property type="entry name" value="FH2"/>
    <property type="match status" value="1"/>
</dbReference>
<comment type="similarity">
    <text evidence="1">Belongs to the formin-like family. Class-II subfamily.</text>
</comment>
<protein>
    <recommendedName>
        <fullName evidence="2">Formin-like protein</fullName>
    </recommendedName>
</protein>
<feature type="region of interest" description="Disordered" evidence="3">
    <location>
        <begin position="368"/>
        <end position="391"/>
    </location>
</feature>
<dbReference type="PANTHER" id="PTHR45733:SF17">
    <property type="entry name" value="FORMIN-LIKE PROTEIN 14"/>
    <property type="match status" value="1"/>
</dbReference>
<evidence type="ECO:0000313" key="5">
    <source>
        <dbReference type="EMBL" id="CAF2228749.1"/>
    </source>
</evidence>
<dbReference type="PANTHER" id="PTHR45733">
    <property type="entry name" value="FORMIN-J"/>
    <property type="match status" value="1"/>
</dbReference>
<dbReference type="AlphaFoldDB" id="A0A816ZVA9"/>
<accession>A0A816ZVA9</accession>
<reference evidence="5" key="1">
    <citation type="submission" date="2021-01" db="EMBL/GenBank/DDBJ databases">
        <authorList>
            <consortium name="Genoscope - CEA"/>
            <person name="William W."/>
        </authorList>
    </citation>
    <scope>NUCLEOTIDE SEQUENCE</scope>
</reference>
<evidence type="ECO:0000256" key="1">
    <source>
        <dbReference type="ARBA" id="ARBA00006468"/>
    </source>
</evidence>
<dbReference type="SUPFAM" id="SSF101447">
    <property type="entry name" value="Formin homology 2 domain (FH2 domain)"/>
    <property type="match status" value="1"/>
</dbReference>
<dbReference type="InterPro" id="IPR015425">
    <property type="entry name" value="FH2_Formin"/>
</dbReference>
<evidence type="ECO:0000256" key="2">
    <source>
        <dbReference type="RuleBase" id="RU361260"/>
    </source>
</evidence>
<gene>
    <name evidence="5" type="ORF">DARMORV10_A08P10390.1</name>
</gene>
<dbReference type="Pfam" id="PF02181">
    <property type="entry name" value="FH2"/>
    <property type="match status" value="1"/>
</dbReference>
<dbReference type="EMBL" id="HG994362">
    <property type="protein sequence ID" value="CAF2228749.1"/>
    <property type="molecule type" value="Genomic_DNA"/>
</dbReference>
<organism evidence="5">
    <name type="scientific">Brassica napus</name>
    <name type="common">Rape</name>
    <dbReference type="NCBI Taxonomy" id="3708"/>
    <lineage>
        <taxon>Eukaryota</taxon>
        <taxon>Viridiplantae</taxon>
        <taxon>Streptophyta</taxon>
        <taxon>Embryophyta</taxon>
        <taxon>Tracheophyta</taxon>
        <taxon>Spermatophyta</taxon>
        <taxon>Magnoliopsida</taxon>
        <taxon>eudicotyledons</taxon>
        <taxon>Gunneridae</taxon>
        <taxon>Pentapetalae</taxon>
        <taxon>rosids</taxon>
        <taxon>malvids</taxon>
        <taxon>Brassicales</taxon>
        <taxon>Brassicaceae</taxon>
        <taxon>Brassiceae</taxon>
        <taxon>Brassica</taxon>
    </lineage>
</organism>
<proteinExistence type="inferred from homology"/>
<dbReference type="Proteomes" id="UP001295469">
    <property type="component" value="Chromosome A08"/>
</dbReference>
<evidence type="ECO:0000256" key="3">
    <source>
        <dbReference type="SAM" id="MobiDB-lite"/>
    </source>
</evidence>
<feature type="domain" description="FH2" evidence="4">
    <location>
        <begin position="1"/>
        <end position="391"/>
    </location>
</feature>
<sequence>MIINRIPSFVNAINLKTLISKSIKLHDFLHFYKKSTGHRSSISKPEKVQLVDLRRANNCEIMLTKIKIPLPDMLSAVLALDSSVLDIDQVENLIKFCPTKEEMELLRQARSELYQRKILIIMVTKKCLESVNRFFFLELMKVPRIEAKLRVFGFKITFASQAEDLKSCLNKINAATKEVKESAKLRQIMQTILTLGNALNQGTARGSAVGFKLDSLLKLSDTRARNNKMTLMHYLCKVDAHISLISIIPECTFVLESCWILLMTLFTWKLPKIELKTLAEEMQAADKGLKKVVQELVASENDGAISLGFRKVLKEFLDIAEAEVRLLASLHKESGGNADSLCQYFVTKILILFMKTFIKSREENEKQAEADKKKLEKDATKEVPLAKKDNE</sequence>
<dbReference type="InterPro" id="IPR051144">
    <property type="entry name" value="Formin_homology_domain"/>
</dbReference>
<name>A0A816ZVA9_BRANA</name>
<dbReference type="PROSITE" id="PS51444">
    <property type="entry name" value="FH2"/>
    <property type="match status" value="1"/>
</dbReference>
<evidence type="ECO:0000259" key="4">
    <source>
        <dbReference type="PROSITE" id="PS51444"/>
    </source>
</evidence>
<dbReference type="Gene3D" id="1.20.58.2220">
    <property type="entry name" value="Formin, FH2 domain"/>
    <property type="match status" value="1"/>
</dbReference>